<dbReference type="GO" id="GO:0004519">
    <property type="term" value="F:endonuclease activity"/>
    <property type="evidence" value="ECO:0007669"/>
    <property type="project" value="UniProtKB-KW"/>
</dbReference>
<dbReference type="AlphaFoldDB" id="A0A975R0V3"/>
<dbReference type="InterPro" id="IPR003615">
    <property type="entry name" value="HNH_nuc"/>
</dbReference>
<dbReference type="RefSeq" id="WP_210231702.1">
    <property type="nucleotide sequence ID" value="NZ_CP076022.1"/>
</dbReference>
<keyword evidence="3" id="KW-1185">Reference proteome</keyword>
<dbReference type="PANTHER" id="PTHR33877">
    <property type="entry name" value="SLL1193 PROTEIN"/>
    <property type="match status" value="1"/>
</dbReference>
<proteinExistence type="predicted"/>
<dbReference type="CDD" id="cd00085">
    <property type="entry name" value="HNHc"/>
    <property type="match status" value="1"/>
</dbReference>
<sequence length="166" mass="18197">MRTLVLNAGYEPLAVVTFRRALVLVLAGKASVIAEAGDPVVGPTEILPRPSVILLHRYVKIPYREGTAATRRGVLRRDGHQCAYCGKAASTVDHVLPKSRGGADSWENLVACCLRCNNAKGDRTLSQLGWQLRILPQPPHGARWQIRELERPAPQWNQFLDAGTAA</sequence>
<name>A0A975R0V3_9MICC</name>
<keyword evidence="2" id="KW-0378">Hydrolase</keyword>
<evidence type="ECO:0000313" key="2">
    <source>
        <dbReference type="EMBL" id="QWC10607.1"/>
    </source>
</evidence>
<dbReference type="InterPro" id="IPR029471">
    <property type="entry name" value="HNH_5"/>
</dbReference>
<dbReference type="KEGG" id="ajg:KKR91_02910"/>
<dbReference type="Gene3D" id="1.10.30.50">
    <property type="match status" value="1"/>
</dbReference>
<dbReference type="Pfam" id="PF14279">
    <property type="entry name" value="HNH_5"/>
    <property type="match status" value="1"/>
</dbReference>
<keyword evidence="2" id="KW-0540">Nuclease</keyword>
<reference evidence="2 3" key="1">
    <citation type="submission" date="2021-05" db="EMBL/GenBank/DDBJ databases">
        <title>Novel species in genus Arthrobacter.</title>
        <authorList>
            <person name="Zhang G."/>
        </authorList>
    </citation>
    <scope>NUCLEOTIDE SEQUENCE [LARGE SCALE GENOMIC DNA]</scope>
    <source>
        <strain evidence="3">zg-ZUI227</strain>
    </source>
</reference>
<dbReference type="EMBL" id="CP076022">
    <property type="protein sequence ID" value="QWC10607.1"/>
    <property type="molecule type" value="Genomic_DNA"/>
</dbReference>
<keyword evidence="2" id="KW-0255">Endonuclease</keyword>
<dbReference type="SMART" id="SM00507">
    <property type="entry name" value="HNHc"/>
    <property type="match status" value="1"/>
</dbReference>
<organism evidence="2 3">
    <name type="scientific">Arthrobacter jiangjiafuii</name>
    <dbReference type="NCBI Taxonomy" id="2817475"/>
    <lineage>
        <taxon>Bacteria</taxon>
        <taxon>Bacillati</taxon>
        <taxon>Actinomycetota</taxon>
        <taxon>Actinomycetes</taxon>
        <taxon>Micrococcales</taxon>
        <taxon>Micrococcaceae</taxon>
        <taxon>Arthrobacter</taxon>
    </lineage>
</organism>
<gene>
    <name evidence="2" type="ORF">KKR91_02910</name>
</gene>
<evidence type="ECO:0000313" key="3">
    <source>
        <dbReference type="Proteomes" id="UP000676885"/>
    </source>
</evidence>
<accession>A0A975R0V3</accession>
<protein>
    <submittedName>
        <fullName evidence="2">HNH endonuclease</fullName>
    </submittedName>
</protein>
<dbReference type="PANTHER" id="PTHR33877:SF2">
    <property type="entry name" value="OS07G0170200 PROTEIN"/>
    <property type="match status" value="1"/>
</dbReference>
<feature type="domain" description="HNH nuclease" evidence="1">
    <location>
        <begin position="69"/>
        <end position="118"/>
    </location>
</feature>
<dbReference type="InterPro" id="IPR052892">
    <property type="entry name" value="NA-targeting_endonuclease"/>
</dbReference>
<dbReference type="Proteomes" id="UP000676885">
    <property type="component" value="Chromosome"/>
</dbReference>
<evidence type="ECO:0000259" key="1">
    <source>
        <dbReference type="SMART" id="SM00507"/>
    </source>
</evidence>